<dbReference type="RefSeq" id="WP_115404276.1">
    <property type="nucleotide sequence ID" value="NZ_QPKV01000008.1"/>
</dbReference>
<evidence type="ECO:0000256" key="3">
    <source>
        <dbReference type="ARBA" id="ARBA00022989"/>
    </source>
</evidence>
<gene>
    <name evidence="6" type="ORF">DU508_18625</name>
</gene>
<comment type="subcellular location">
    <subcellularLocation>
        <location evidence="1">Membrane</location>
        <topology evidence="1">Multi-pass membrane protein</topology>
    </subcellularLocation>
</comment>
<evidence type="ECO:0000256" key="2">
    <source>
        <dbReference type="ARBA" id="ARBA00022692"/>
    </source>
</evidence>
<evidence type="ECO:0000256" key="4">
    <source>
        <dbReference type="ARBA" id="ARBA00023136"/>
    </source>
</evidence>
<sequence length="128" mass="14154">MKATKIIYWISTGLVVAGMTLSFFNYLFNPVMVAGYAHIGFPDWFRVELGIAKLLGALALGIPSVPARVKEWAYACFFVNFFSAFFAHYFAGDPISNLIAPIVMLAILVVSYVSREKLSKFATLSEGK</sequence>
<proteinExistence type="predicted"/>
<organism evidence="6 7">
    <name type="scientific">Pedobacter chinensis</name>
    <dbReference type="NCBI Taxonomy" id="2282421"/>
    <lineage>
        <taxon>Bacteria</taxon>
        <taxon>Pseudomonadati</taxon>
        <taxon>Bacteroidota</taxon>
        <taxon>Sphingobacteriia</taxon>
        <taxon>Sphingobacteriales</taxon>
        <taxon>Sphingobacteriaceae</taxon>
        <taxon>Pedobacter</taxon>
    </lineage>
</organism>
<keyword evidence="2 5" id="KW-0812">Transmembrane</keyword>
<feature type="transmembrane region" description="Helical" evidence="5">
    <location>
        <begin position="97"/>
        <end position="114"/>
    </location>
</feature>
<feature type="transmembrane region" description="Helical" evidence="5">
    <location>
        <begin position="7"/>
        <end position="27"/>
    </location>
</feature>
<dbReference type="InterPro" id="IPR016944">
    <property type="entry name" value="UCP030066"/>
</dbReference>
<dbReference type="Proteomes" id="UP000253961">
    <property type="component" value="Unassembled WGS sequence"/>
</dbReference>
<accession>A0A369PV99</accession>
<dbReference type="GO" id="GO:0016020">
    <property type="term" value="C:membrane"/>
    <property type="evidence" value="ECO:0007669"/>
    <property type="project" value="UniProtKB-SubCell"/>
</dbReference>
<dbReference type="InterPro" id="IPR032808">
    <property type="entry name" value="DoxX"/>
</dbReference>
<name>A0A369PV99_9SPHI</name>
<dbReference type="Pfam" id="PF13564">
    <property type="entry name" value="DoxX_2"/>
    <property type="match status" value="1"/>
</dbReference>
<evidence type="ECO:0000256" key="5">
    <source>
        <dbReference type="SAM" id="Phobius"/>
    </source>
</evidence>
<evidence type="ECO:0000313" key="6">
    <source>
        <dbReference type="EMBL" id="RDC55165.1"/>
    </source>
</evidence>
<keyword evidence="3 5" id="KW-1133">Transmembrane helix</keyword>
<keyword evidence="7" id="KW-1185">Reference proteome</keyword>
<keyword evidence="4 5" id="KW-0472">Membrane</keyword>
<evidence type="ECO:0000256" key="1">
    <source>
        <dbReference type="ARBA" id="ARBA00004141"/>
    </source>
</evidence>
<dbReference type="AlphaFoldDB" id="A0A369PV99"/>
<comment type="caution">
    <text evidence="6">The sequence shown here is derived from an EMBL/GenBank/DDBJ whole genome shotgun (WGS) entry which is preliminary data.</text>
</comment>
<evidence type="ECO:0000313" key="7">
    <source>
        <dbReference type="Proteomes" id="UP000253961"/>
    </source>
</evidence>
<dbReference type="PIRSF" id="PIRSF030066">
    <property type="entry name" value="UCP030066"/>
    <property type="match status" value="1"/>
</dbReference>
<reference evidence="6 7" key="1">
    <citation type="submission" date="2018-07" db="EMBL/GenBank/DDBJ databases">
        <title>Pedobacter sp. nov., isolated from soil.</title>
        <authorList>
            <person name="Zhou L.Y."/>
            <person name="Du Z.J."/>
        </authorList>
    </citation>
    <scope>NUCLEOTIDE SEQUENCE [LARGE SCALE GENOMIC DNA]</scope>
    <source>
        <strain evidence="6 7">JDX94</strain>
    </source>
</reference>
<feature type="transmembrane region" description="Helical" evidence="5">
    <location>
        <begin position="72"/>
        <end position="91"/>
    </location>
</feature>
<protein>
    <submittedName>
        <fullName evidence="6">DoxX family protein</fullName>
    </submittedName>
</protein>
<dbReference type="OrthoDB" id="7960583at2"/>
<dbReference type="EMBL" id="QPKV01000008">
    <property type="protein sequence ID" value="RDC55165.1"/>
    <property type="molecule type" value="Genomic_DNA"/>
</dbReference>
<feature type="transmembrane region" description="Helical" evidence="5">
    <location>
        <begin position="47"/>
        <end position="65"/>
    </location>
</feature>